<name>A0A0C2JLQ9_THEKT</name>
<organism evidence="1 2">
    <name type="scientific">Thelohanellus kitauei</name>
    <name type="common">Myxosporean</name>
    <dbReference type="NCBI Taxonomy" id="669202"/>
    <lineage>
        <taxon>Eukaryota</taxon>
        <taxon>Metazoa</taxon>
        <taxon>Cnidaria</taxon>
        <taxon>Myxozoa</taxon>
        <taxon>Myxosporea</taxon>
        <taxon>Bivalvulida</taxon>
        <taxon>Platysporina</taxon>
        <taxon>Myxobolidae</taxon>
        <taxon>Thelohanellus</taxon>
    </lineage>
</organism>
<accession>A0A0C2JLQ9</accession>
<reference evidence="1 2" key="1">
    <citation type="journal article" date="2014" name="Genome Biol. Evol.">
        <title>The genome of the myxosporean Thelohanellus kitauei shows adaptations to nutrient acquisition within its fish host.</title>
        <authorList>
            <person name="Yang Y."/>
            <person name="Xiong J."/>
            <person name="Zhou Z."/>
            <person name="Huo F."/>
            <person name="Miao W."/>
            <person name="Ran C."/>
            <person name="Liu Y."/>
            <person name="Zhang J."/>
            <person name="Feng J."/>
            <person name="Wang M."/>
            <person name="Wang M."/>
            <person name="Wang L."/>
            <person name="Yao B."/>
        </authorList>
    </citation>
    <scope>NUCLEOTIDE SEQUENCE [LARGE SCALE GENOMIC DNA]</scope>
    <source>
        <strain evidence="1">Wuqing</strain>
    </source>
</reference>
<dbReference type="EMBL" id="JWZT01002093">
    <property type="protein sequence ID" value="KII70318.1"/>
    <property type="molecule type" value="Genomic_DNA"/>
</dbReference>
<proteinExistence type="predicted"/>
<sequence>MLEYLYRSINVYFEKHSIEDHTVEDQFLFIQYIISSISNLCLPISAHFLDIINQTFSRLITYPSLDLHVQFLYGQFLSKVVNFSEDRASFSFFSITRIKFFLINVIRSLSNQTYVLKFKEEQTILLYEDLKQKHISMITEDLINNIFLGLQTGYINHAITKSTDFLETEEFKTYKKIMFRILFIFNQSNHINKRRADSIISLIKPYSRNETEIPMTHNISENLTDITYLSGMSKQIMLDQSVQFEKLWVWFTRLYERKFIYGDLKSKYADLSFIHKYQ</sequence>
<protein>
    <submittedName>
        <fullName evidence="1">Uncharacterized protein</fullName>
    </submittedName>
</protein>
<gene>
    <name evidence="1" type="ORF">RF11_09485</name>
</gene>
<keyword evidence="2" id="KW-1185">Reference proteome</keyword>
<dbReference type="Proteomes" id="UP000031668">
    <property type="component" value="Unassembled WGS sequence"/>
</dbReference>
<evidence type="ECO:0000313" key="2">
    <source>
        <dbReference type="Proteomes" id="UP000031668"/>
    </source>
</evidence>
<dbReference type="AlphaFoldDB" id="A0A0C2JLQ9"/>
<comment type="caution">
    <text evidence="1">The sequence shown here is derived from an EMBL/GenBank/DDBJ whole genome shotgun (WGS) entry which is preliminary data.</text>
</comment>
<evidence type="ECO:0000313" key="1">
    <source>
        <dbReference type="EMBL" id="KII70318.1"/>
    </source>
</evidence>